<feature type="region of interest" description="Disordered" evidence="1">
    <location>
        <begin position="21"/>
        <end position="65"/>
    </location>
</feature>
<gene>
    <name evidence="2" type="ORF">AtDm6_1773</name>
</gene>
<protein>
    <submittedName>
        <fullName evidence="2">Uncharacterized protein</fullName>
    </submittedName>
</protein>
<dbReference type="AlphaFoldDB" id="A0A094YM42"/>
<feature type="compositionally biased region" description="Basic and acidic residues" evidence="1">
    <location>
        <begin position="35"/>
        <end position="50"/>
    </location>
</feature>
<organism evidence="2 3">
    <name type="scientific">Acetobacter tropicalis</name>
    <dbReference type="NCBI Taxonomy" id="104102"/>
    <lineage>
        <taxon>Bacteria</taxon>
        <taxon>Pseudomonadati</taxon>
        <taxon>Pseudomonadota</taxon>
        <taxon>Alphaproteobacteria</taxon>
        <taxon>Acetobacterales</taxon>
        <taxon>Acetobacteraceae</taxon>
        <taxon>Acetobacter</taxon>
    </lineage>
</organism>
<comment type="caution">
    <text evidence="2">The sequence shown here is derived from an EMBL/GenBank/DDBJ whole genome shotgun (WGS) entry which is preliminary data.</text>
</comment>
<evidence type="ECO:0000313" key="2">
    <source>
        <dbReference type="EMBL" id="KGB23125.1"/>
    </source>
</evidence>
<evidence type="ECO:0000313" key="3">
    <source>
        <dbReference type="Proteomes" id="UP000029448"/>
    </source>
</evidence>
<dbReference type="Proteomes" id="UP000029448">
    <property type="component" value="Unassembled WGS sequence"/>
</dbReference>
<sequence length="65" mass="6985">MQDMPLTVAGTAQALALHGKTAPGSLLHRSLTGREPSRPVDAAKRQEVSRKQPSSPPCFQNIPHD</sequence>
<dbReference type="EMBL" id="JOKM01000069">
    <property type="protein sequence ID" value="KGB23125.1"/>
    <property type="molecule type" value="Genomic_DNA"/>
</dbReference>
<evidence type="ECO:0000256" key="1">
    <source>
        <dbReference type="SAM" id="MobiDB-lite"/>
    </source>
</evidence>
<reference evidence="2 3" key="1">
    <citation type="submission" date="2014-06" db="EMBL/GenBank/DDBJ databases">
        <title>Functional and comparative genomic analyses of the Drosophila gut microbiota identify candidate symbiosis factors.</title>
        <authorList>
            <person name="Newell P.D."/>
            <person name="Chaston J.M."/>
            <person name="Douglas A.E."/>
        </authorList>
    </citation>
    <scope>NUCLEOTIDE SEQUENCE [LARGE SCALE GENOMIC DNA]</scope>
    <source>
        <strain evidence="2 3">DmCS_006</strain>
    </source>
</reference>
<name>A0A094YM42_9PROT</name>
<accession>A0A094YM42</accession>
<keyword evidence="3" id="KW-1185">Reference proteome</keyword>
<proteinExistence type="predicted"/>
<dbReference type="STRING" id="104102.AtDm6_1773"/>
<dbReference type="PATRIC" id="fig|104102.7.peg.1752"/>